<keyword evidence="3" id="KW-0378">Hydrolase</keyword>
<dbReference type="GO" id="GO:0004252">
    <property type="term" value="F:serine-type endopeptidase activity"/>
    <property type="evidence" value="ECO:0007669"/>
    <property type="project" value="InterPro"/>
</dbReference>
<evidence type="ECO:0000256" key="2">
    <source>
        <dbReference type="ARBA" id="ARBA00022670"/>
    </source>
</evidence>
<dbReference type="Proteomes" id="UP000295632">
    <property type="component" value="Unassembled WGS sequence"/>
</dbReference>
<dbReference type="PANTHER" id="PTHR43343">
    <property type="entry name" value="PEPTIDASE S12"/>
    <property type="match status" value="1"/>
</dbReference>
<evidence type="ECO:0000256" key="1">
    <source>
        <dbReference type="ARBA" id="ARBA00010541"/>
    </source>
</evidence>
<reference evidence="8 9" key="1">
    <citation type="submission" date="2019-03" db="EMBL/GenBank/DDBJ databases">
        <title>Genomic Encyclopedia of Type Strains, Phase IV (KMG-IV): sequencing the most valuable type-strain genomes for metagenomic binning, comparative biology and taxonomic classification.</title>
        <authorList>
            <person name="Goeker M."/>
        </authorList>
    </citation>
    <scope>NUCLEOTIDE SEQUENCE [LARGE SCALE GENOMIC DNA]</scope>
    <source>
        <strain evidence="8 9">DSM 28697</strain>
    </source>
</reference>
<dbReference type="InterPro" id="IPR036034">
    <property type="entry name" value="PDZ_sf"/>
</dbReference>
<proteinExistence type="inferred from homology"/>
<dbReference type="PROSITE" id="PS50106">
    <property type="entry name" value="PDZ"/>
    <property type="match status" value="1"/>
</dbReference>
<dbReference type="Gene3D" id="2.30.42.10">
    <property type="match status" value="1"/>
</dbReference>
<dbReference type="InterPro" id="IPR001940">
    <property type="entry name" value="Peptidase_S1C"/>
</dbReference>
<dbReference type="GO" id="GO:0006508">
    <property type="term" value="P:proteolysis"/>
    <property type="evidence" value="ECO:0007669"/>
    <property type="project" value="UniProtKB-KW"/>
</dbReference>
<keyword evidence="6" id="KW-0472">Membrane</keyword>
<dbReference type="Gene3D" id="2.40.10.10">
    <property type="entry name" value="Trypsin-like serine proteases"/>
    <property type="match status" value="2"/>
</dbReference>
<dbReference type="InterPro" id="IPR001478">
    <property type="entry name" value="PDZ"/>
</dbReference>
<dbReference type="OrthoDB" id="9758917at2"/>
<dbReference type="PANTHER" id="PTHR43343:SF3">
    <property type="entry name" value="PROTEASE DO-LIKE 8, CHLOROPLASTIC"/>
    <property type="match status" value="1"/>
</dbReference>
<evidence type="ECO:0000256" key="5">
    <source>
        <dbReference type="SAM" id="MobiDB-lite"/>
    </source>
</evidence>
<evidence type="ECO:0000313" key="8">
    <source>
        <dbReference type="EMBL" id="TDQ36748.1"/>
    </source>
</evidence>
<dbReference type="InterPro" id="IPR051201">
    <property type="entry name" value="Chloro_Bact_Ser_Proteases"/>
</dbReference>
<dbReference type="Pfam" id="PF13180">
    <property type="entry name" value="PDZ_2"/>
    <property type="match status" value="1"/>
</dbReference>
<dbReference type="SMART" id="SM00228">
    <property type="entry name" value="PDZ"/>
    <property type="match status" value="1"/>
</dbReference>
<feature type="compositionally biased region" description="Basic and acidic residues" evidence="5">
    <location>
        <begin position="7"/>
        <end position="16"/>
    </location>
</feature>
<gene>
    <name evidence="8" type="ORF">EV213_11647</name>
</gene>
<keyword evidence="6" id="KW-1133">Transmembrane helix</keyword>
<keyword evidence="4" id="KW-0720">Serine protease</keyword>
<protein>
    <submittedName>
        <fullName evidence="8">Serine protease Do</fullName>
    </submittedName>
</protein>
<dbReference type="SUPFAM" id="SSF50156">
    <property type="entry name" value="PDZ domain-like"/>
    <property type="match status" value="1"/>
</dbReference>
<dbReference type="Pfam" id="PF13365">
    <property type="entry name" value="Trypsin_2"/>
    <property type="match status" value="1"/>
</dbReference>
<evidence type="ECO:0000256" key="4">
    <source>
        <dbReference type="ARBA" id="ARBA00022825"/>
    </source>
</evidence>
<name>A0A4R6TSW5_9BACI</name>
<organism evidence="8 9">
    <name type="scientific">Aureibacillus halotolerans</name>
    <dbReference type="NCBI Taxonomy" id="1508390"/>
    <lineage>
        <taxon>Bacteria</taxon>
        <taxon>Bacillati</taxon>
        <taxon>Bacillota</taxon>
        <taxon>Bacilli</taxon>
        <taxon>Bacillales</taxon>
        <taxon>Bacillaceae</taxon>
        <taxon>Aureibacillus</taxon>
    </lineage>
</organism>
<keyword evidence="6" id="KW-0812">Transmembrane</keyword>
<sequence length="450" mass="47896">MNNDNRNSFDNDRNDDFISGENEQQNDAQYHNNTTRYEKPEITPYTKAEKPSSSVKKRKHWLSPVIGGLVGGALVFGASTAGYIPDYDTLASTANQNTVQAADSNVTASTIANSSVDQNSTTADIAEAVMPTIVGVVNYQQQPTQSAWSQAEQEVQAGTGSGVIFKKDNGSAYIVTNNHVVEGASQVKITLHDGEEREAEIVGTDPLTDLAVLKIDDKGIDKVSEFGQSSELRAGEKVIAIGNPLGLEFSGTVTEGIVSGLNRTITVDTSAGPWQLNVLQTDAAINPGNSGGPLLNTSGQVIGINSLKIKQAGVEGLGFAIPSEDVLPIVNELMENGEIQRPTLGVKILDVSQIPQNFQKNTLGLFGDTLNNGVYVDSVQPGSTAEKAGLQSQDVIVAINDKAIEGSFDLRRALYTVDAGEVLKLKLIRNGDTVTVDVHLSDQDMAQPEL</sequence>
<feature type="compositionally biased region" description="Polar residues" evidence="5">
    <location>
        <begin position="21"/>
        <end position="35"/>
    </location>
</feature>
<comment type="caution">
    <text evidence="8">The sequence shown here is derived from an EMBL/GenBank/DDBJ whole genome shotgun (WGS) entry which is preliminary data.</text>
</comment>
<keyword evidence="9" id="KW-1185">Reference proteome</keyword>
<evidence type="ECO:0000256" key="3">
    <source>
        <dbReference type="ARBA" id="ARBA00022801"/>
    </source>
</evidence>
<dbReference type="RefSeq" id="WP_133581538.1">
    <property type="nucleotide sequence ID" value="NZ_SNYJ01000016.1"/>
</dbReference>
<evidence type="ECO:0000256" key="6">
    <source>
        <dbReference type="SAM" id="Phobius"/>
    </source>
</evidence>
<feature type="transmembrane region" description="Helical" evidence="6">
    <location>
        <begin position="61"/>
        <end position="84"/>
    </location>
</feature>
<feature type="region of interest" description="Disordered" evidence="5">
    <location>
        <begin position="1"/>
        <end position="54"/>
    </location>
</feature>
<accession>A0A4R6TSW5</accession>
<evidence type="ECO:0000313" key="9">
    <source>
        <dbReference type="Proteomes" id="UP000295632"/>
    </source>
</evidence>
<dbReference type="InterPro" id="IPR009003">
    <property type="entry name" value="Peptidase_S1_PA"/>
</dbReference>
<dbReference type="SUPFAM" id="SSF50494">
    <property type="entry name" value="Trypsin-like serine proteases"/>
    <property type="match status" value="1"/>
</dbReference>
<feature type="domain" description="PDZ" evidence="7">
    <location>
        <begin position="355"/>
        <end position="431"/>
    </location>
</feature>
<evidence type="ECO:0000259" key="7">
    <source>
        <dbReference type="PROSITE" id="PS50106"/>
    </source>
</evidence>
<keyword evidence="2 8" id="KW-0645">Protease</keyword>
<comment type="similarity">
    <text evidence="1">Belongs to the peptidase S1C family.</text>
</comment>
<dbReference type="AlphaFoldDB" id="A0A4R6TSW5"/>
<dbReference type="InterPro" id="IPR043504">
    <property type="entry name" value="Peptidase_S1_PA_chymotrypsin"/>
</dbReference>
<dbReference type="EMBL" id="SNYJ01000016">
    <property type="protein sequence ID" value="TDQ36748.1"/>
    <property type="molecule type" value="Genomic_DNA"/>
</dbReference>
<dbReference type="PRINTS" id="PR00834">
    <property type="entry name" value="PROTEASES2C"/>
</dbReference>